<feature type="compositionally biased region" description="Low complexity" evidence="1">
    <location>
        <begin position="139"/>
        <end position="159"/>
    </location>
</feature>
<dbReference type="OrthoDB" id="4333893at2"/>
<reference evidence="2 3" key="1">
    <citation type="submission" date="2019-10" db="EMBL/GenBank/DDBJ databases">
        <title>Whole genome shotgun sequence of Streptomyces angustmyceticus NBRC 3934.</title>
        <authorList>
            <person name="Hosoyama A."/>
            <person name="Ichikawa N."/>
            <person name="Kimura A."/>
            <person name="Kitahashi Y."/>
            <person name="Komaki H."/>
            <person name="Uohara A."/>
        </authorList>
    </citation>
    <scope>NUCLEOTIDE SEQUENCE [LARGE SCALE GENOMIC DNA]</scope>
    <source>
        <strain evidence="2 3">NBRC 3934</strain>
    </source>
</reference>
<dbReference type="InterPro" id="IPR046186">
    <property type="entry name" value="DUF6214"/>
</dbReference>
<accession>A0A5J4L438</accession>
<gene>
    <name evidence="2" type="ORF">San01_00700</name>
</gene>
<organism evidence="2 3">
    <name type="scientific">Streptomyces angustmyceticus</name>
    <dbReference type="NCBI Taxonomy" id="285578"/>
    <lineage>
        <taxon>Bacteria</taxon>
        <taxon>Bacillati</taxon>
        <taxon>Actinomycetota</taxon>
        <taxon>Actinomycetes</taxon>
        <taxon>Kitasatosporales</taxon>
        <taxon>Streptomycetaceae</taxon>
        <taxon>Streptomyces</taxon>
    </lineage>
</organism>
<dbReference type="GeneID" id="96750004"/>
<evidence type="ECO:0000256" key="1">
    <source>
        <dbReference type="SAM" id="MobiDB-lite"/>
    </source>
</evidence>
<feature type="compositionally biased region" description="Low complexity" evidence="1">
    <location>
        <begin position="205"/>
        <end position="222"/>
    </location>
</feature>
<comment type="caution">
    <text evidence="2">The sequence shown here is derived from an EMBL/GenBank/DDBJ whole genome shotgun (WGS) entry which is preliminary data.</text>
</comment>
<evidence type="ECO:0000313" key="3">
    <source>
        <dbReference type="Proteomes" id="UP000325598"/>
    </source>
</evidence>
<dbReference type="EMBL" id="BLAG01000004">
    <property type="protein sequence ID" value="GES27584.1"/>
    <property type="molecule type" value="Genomic_DNA"/>
</dbReference>
<feature type="compositionally biased region" description="Basic and acidic residues" evidence="1">
    <location>
        <begin position="171"/>
        <end position="196"/>
    </location>
</feature>
<feature type="compositionally biased region" description="Low complexity" evidence="1">
    <location>
        <begin position="289"/>
        <end position="336"/>
    </location>
</feature>
<feature type="region of interest" description="Disordered" evidence="1">
    <location>
        <begin position="30"/>
        <end position="63"/>
    </location>
</feature>
<feature type="region of interest" description="Disordered" evidence="1">
    <location>
        <begin position="120"/>
        <end position="370"/>
    </location>
</feature>
<keyword evidence="3" id="KW-1185">Reference proteome</keyword>
<proteinExistence type="predicted"/>
<dbReference type="Pfam" id="PF19720">
    <property type="entry name" value="DUF6214"/>
    <property type="match status" value="2"/>
</dbReference>
<dbReference type="Proteomes" id="UP000325598">
    <property type="component" value="Unassembled WGS sequence"/>
</dbReference>
<sequence length="409" mass="40850">MSESDFYTVNHRYEAQGAPGEWPTWELRAHGSAAPALAPDPAAPDDPPGGLGPGGSLPRPDPLGPWCSARLTFADGARVDVVVTVSDDRITVEDVRADPPLTLAGLTDLAGWIEGPLDDAFRAATGRPRRTRPTPRRPGPATASERPAPEPGENPAEAAGTVRGDGTLHGAHPDTGADRGGADRGGADRGGADRGGAEQGGAEQGGAEPSAGPAAGRAAEPTAQPPGAPAAEQAADPTDPPGAPAAEVPAAPSAPLSATGLSAASAPTGASPATVPVSAPVTSEPPVPSEASTSSAATTPSEVATASEVAASSDASMSSAAPAPSEPATPAGSSASAPPPGRARSTVLARSRAGERRKVAADAYRQAQREGRDPVLAVMRATGRNRRRSLRLIAGARDEGLLTPRHNKR</sequence>
<dbReference type="AlphaFoldDB" id="A0A5J4L438"/>
<dbReference type="RefSeq" id="WP_152104196.1">
    <property type="nucleotide sequence ID" value="NZ_BLAG01000004.1"/>
</dbReference>
<feature type="compositionally biased region" description="Low complexity" evidence="1">
    <location>
        <begin position="244"/>
        <end position="282"/>
    </location>
</feature>
<protein>
    <submittedName>
        <fullName evidence="2">Uncharacterized protein</fullName>
    </submittedName>
</protein>
<name>A0A5J4L438_9ACTN</name>
<evidence type="ECO:0000313" key="2">
    <source>
        <dbReference type="EMBL" id="GES27584.1"/>
    </source>
</evidence>
<feature type="compositionally biased region" description="Low complexity" evidence="1">
    <location>
        <begin position="31"/>
        <end position="40"/>
    </location>
</feature>